<dbReference type="PANTHER" id="PTHR45138">
    <property type="entry name" value="REGULATORY COMPONENTS OF SENSORY TRANSDUCTION SYSTEM"/>
    <property type="match status" value="1"/>
</dbReference>
<dbReference type="InterPro" id="IPR050469">
    <property type="entry name" value="Diguanylate_Cyclase"/>
</dbReference>
<dbReference type="Pfam" id="PF13377">
    <property type="entry name" value="Peripla_BP_3"/>
    <property type="match status" value="1"/>
</dbReference>
<evidence type="ECO:0000256" key="2">
    <source>
        <dbReference type="ARBA" id="ARBA00023125"/>
    </source>
</evidence>
<dbReference type="GO" id="GO:0005886">
    <property type="term" value="C:plasma membrane"/>
    <property type="evidence" value="ECO:0007669"/>
    <property type="project" value="TreeGrafter"/>
</dbReference>
<dbReference type="InterPro" id="IPR028082">
    <property type="entry name" value="Peripla_BP_I"/>
</dbReference>
<keyword evidence="1" id="KW-0805">Transcription regulation</keyword>
<evidence type="ECO:0000256" key="3">
    <source>
        <dbReference type="ARBA" id="ARBA00023163"/>
    </source>
</evidence>
<dbReference type="InterPro" id="IPR046335">
    <property type="entry name" value="LacI/GalR-like_sensor"/>
</dbReference>
<dbReference type="NCBIfam" id="TIGR00254">
    <property type="entry name" value="GGDEF"/>
    <property type="match status" value="1"/>
</dbReference>
<evidence type="ECO:0000259" key="4">
    <source>
        <dbReference type="PROSITE" id="PS50887"/>
    </source>
</evidence>
<dbReference type="InterPro" id="IPR000160">
    <property type="entry name" value="GGDEF_dom"/>
</dbReference>
<evidence type="ECO:0000313" key="6">
    <source>
        <dbReference type="Proteomes" id="UP000321306"/>
    </source>
</evidence>
<accession>A0A511N264</accession>
<dbReference type="FunFam" id="3.30.70.270:FF:000001">
    <property type="entry name" value="Diguanylate cyclase domain protein"/>
    <property type="match status" value="1"/>
</dbReference>
<dbReference type="SMART" id="SM00267">
    <property type="entry name" value="GGDEF"/>
    <property type="match status" value="1"/>
</dbReference>
<dbReference type="CDD" id="cd01949">
    <property type="entry name" value="GGDEF"/>
    <property type="match status" value="1"/>
</dbReference>
<dbReference type="InterPro" id="IPR043128">
    <property type="entry name" value="Rev_trsase/Diguanyl_cyclase"/>
</dbReference>
<dbReference type="EMBL" id="BJXB01000010">
    <property type="protein sequence ID" value="GEM46943.1"/>
    <property type="molecule type" value="Genomic_DNA"/>
</dbReference>
<keyword evidence="6" id="KW-1185">Reference proteome</keyword>
<reference evidence="5 6" key="1">
    <citation type="submission" date="2019-07" db="EMBL/GenBank/DDBJ databases">
        <title>Whole genome shotgun sequence of Deinococcus cellulosilyticus NBRC 106333.</title>
        <authorList>
            <person name="Hosoyama A."/>
            <person name="Uohara A."/>
            <person name="Ohji S."/>
            <person name="Ichikawa N."/>
        </authorList>
    </citation>
    <scope>NUCLEOTIDE SEQUENCE [LARGE SCALE GENOMIC DNA]</scope>
    <source>
        <strain evidence="5 6">NBRC 106333</strain>
    </source>
</reference>
<feature type="domain" description="GGDEF" evidence="4">
    <location>
        <begin position="582"/>
        <end position="718"/>
    </location>
</feature>
<evidence type="ECO:0000256" key="1">
    <source>
        <dbReference type="ARBA" id="ARBA00023015"/>
    </source>
</evidence>
<sequence length="719" mass="80594">MFQKIAVLIDHFHPYQSTVLTGIRHVLDQHNMGSTVLIGRNLHDPSPGIRRANDIYSLARTGDFAGLIVFSVSMGIYASDQDLNSFVDTFQPLPTVCIGRRVETYPTVEADNIHGMESLIHHLIEVRKFTRLAFMRGIPGNQDSEVREEVFRRCVTQKGLTVHEPWMLTGNFSSSGAQQALEAALKESSPDFQVVVCANDEMAHGAITLLSQRGIRVPEDIAVVGFDDSEEFRHVVPALTTVRQPFFEQGVQAAEALMKLLQNQPVDLQLLVPTRLVVRESCGASPAPAGAAEPAPQSPDLTLLEHMAAHWLEALQQKNPLHFLGFWRSLLLERPLLDEEFNHWQGLLLQASVRVEMELQETQWPGFSRLKDQAFTTLNSALQMVHSTRRIHNVTRAMHLPVMFSAGSSMELHTEIRQHLQHLSLKPHVLVLRDLEDETKSQVVLSDGVKGAETQPFPSHQILPSSLEGVLNASHTLVTPLFEPERMLGHLVYRPPSDLFFDEESLCYTLSRAVQHHLQQQRLVQNAERLEELVRSRTRELEALNLELQRSAFLDGLTGIYNRTAFKDHLARLWAQHLRKGAPLGLILCDVDHFKRYNDTYGHLQGDACLRQVAEVMASSIRRGDVVARFGGEEFVVLLPETRLSGVIQVAERIQQELQGLQIPHEGSDVSPFVTLSLGVTSQVPTCASSAEELVKTADLLLYEAKRQGRARWVDSGCD</sequence>
<dbReference type="SUPFAM" id="SSF55073">
    <property type="entry name" value="Nucleotide cyclase"/>
    <property type="match status" value="1"/>
</dbReference>
<dbReference type="Proteomes" id="UP000321306">
    <property type="component" value="Unassembled WGS sequence"/>
</dbReference>
<keyword evidence="2" id="KW-0238">DNA-binding</keyword>
<dbReference type="SUPFAM" id="SSF53822">
    <property type="entry name" value="Periplasmic binding protein-like I"/>
    <property type="match status" value="1"/>
</dbReference>
<comment type="caution">
    <text evidence="5">The sequence shown here is derived from an EMBL/GenBank/DDBJ whole genome shotgun (WGS) entry which is preliminary data.</text>
</comment>
<dbReference type="Gene3D" id="3.40.50.2300">
    <property type="match status" value="2"/>
</dbReference>
<dbReference type="GO" id="GO:1902201">
    <property type="term" value="P:negative regulation of bacterial-type flagellum-dependent cell motility"/>
    <property type="evidence" value="ECO:0007669"/>
    <property type="project" value="TreeGrafter"/>
</dbReference>
<dbReference type="GO" id="GO:0052621">
    <property type="term" value="F:diguanylate cyclase activity"/>
    <property type="evidence" value="ECO:0007669"/>
    <property type="project" value="TreeGrafter"/>
</dbReference>
<keyword evidence="3" id="KW-0804">Transcription</keyword>
<proteinExistence type="predicted"/>
<organism evidence="5 6">
    <name type="scientific">Deinococcus cellulosilyticus (strain DSM 18568 / NBRC 106333 / KACC 11606 / 5516J-15)</name>
    <dbReference type="NCBI Taxonomy" id="1223518"/>
    <lineage>
        <taxon>Bacteria</taxon>
        <taxon>Thermotogati</taxon>
        <taxon>Deinococcota</taxon>
        <taxon>Deinococci</taxon>
        <taxon>Deinococcales</taxon>
        <taxon>Deinococcaceae</taxon>
        <taxon>Deinococcus</taxon>
    </lineage>
</organism>
<dbReference type="CDD" id="cd06267">
    <property type="entry name" value="PBP1_LacI_sugar_binding-like"/>
    <property type="match status" value="1"/>
</dbReference>
<dbReference type="PANTHER" id="PTHR45138:SF9">
    <property type="entry name" value="DIGUANYLATE CYCLASE DGCM-RELATED"/>
    <property type="match status" value="1"/>
</dbReference>
<dbReference type="AlphaFoldDB" id="A0A511N264"/>
<dbReference type="PROSITE" id="PS50887">
    <property type="entry name" value="GGDEF"/>
    <property type="match status" value="1"/>
</dbReference>
<dbReference type="GO" id="GO:0003677">
    <property type="term" value="F:DNA binding"/>
    <property type="evidence" value="ECO:0007669"/>
    <property type="project" value="UniProtKB-KW"/>
</dbReference>
<dbReference type="RefSeq" id="WP_186816004.1">
    <property type="nucleotide sequence ID" value="NZ_BJXB01000010.1"/>
</dbReference>
<dbReference type="GO" id="GO:0043709">
    <property type="term" value="P:cell adhesion involved in single-species biofilm formation"/>
    <property type="evidence" value="ECO:0007669"/>
    <property type="project" value="TreeGrafter"/>
</dbReference>
<evidence type="ECO:0000313" key="5">
    <source>
        <dbReference type="EMBL" id="GEM46943.1"/>
    </source>
</evidence>
<gene>
    <name evidence="5" type="ORF">DC3_25780</name>
</gene>
<dbReference type="Pfam" id="PF00990">
    <property type="entry name" value="GGDEF"/>
    <property type="match status" value="1"/>
</dbReference>
<dbReference type="Gene3D" id="3.30.70.270">
    <property type="match status" value="1"/>
</dbReference>
<name>A0A511N264_DEIC1</name>
<dbReference type="InterPro" id="IPR029787">
    <property type="entry name" value="Nucleotide_cyclase"/>
</dbReference>
<protein>
    <recommendedName>
        <fullName evidence="4">GGDEF domain-containing protein</fullName>
    </recommendedName>
</protein>